<accession>A0A3B4DJK4</accession>
<dbReference type="AlphaFoldDB" id="A0A3B4DJK4"/>
<reference evidence="1 2" key="1">
    <citation type="submission" date="2020-10" db="EMBL/GenBank/DDBJ databases">
        <title>Pygocentrus nattereri (red-bellied piranha) genome, fPygNat1, primary haplotype.</title>
        <authorList>
            <person name="Myers G."/>
            <person name="Meyer A."/>
            <person name="Karagic N."/>
            <person name="Pippel M."/>
            <person name="Winkler S."/>
            <person name="Tracey A."/>
            <person name="Wood J."/>
            <person name="Formenti G."/>
            <person name="Howe K."/>
            <person name="Fedrigo O."/>
            <person name="Jarvis E.D."/>
        </authorList>
    </citation>
    <scope>NUCLEOTIDE SEQUENCE [LARGE SCALE GENOMIC DNA]</scope>
</reference>
<evidence type="ECO:0000313" key="1">
    <source>
        <dbReference type="Ensembl" id="ENSPNAP00000023650.1"/>
    </source>
</evidence>
<dbReference type="GeneTree" id="ENSGT00940000177683"/>
<keyword evidence="2" id="KW-1185">Reference proteome</keyword>
<reference evidence="1" key="3">
    <citation type="submission" date="2025-09" db="UniProtKB">
        <authorList>
            <consortium name="Ensembl"/>
        </authorList>
    </citation>
    <scope>IDENTIFICATION</scope>
</reference>
<evidence type="ECO:0000313" key="2">
    <source>
        <dbReference type="Proteomes" id="UP001501920"/>
    </source>
</evidence>
<sequence length="139" mass="15831">MEGGSEPVGEAALGGEGRGWVCAMSVCGRANEDSLSRWVRECFRRLDDTTKDLKHIWHLKGRSPECTLRCLLRLERSANDLPHSVQEKGRSPVWTNMCRRRSQDATKALSQFWHLYAGCRNFLLHLSQGKGFSPECVRR</sequence>
<dbReference type="OMA" id="ENILPHC"/>
<proteinExistence type="predicted"/>
<dbReference type="STRING" id="42514.ENSPNAP00000023650"/>
<reference evidence="1" key="2">
    <citation type="submission" date="2025-08" db="UniProtKB">
        <authorList>
            <consortium name="Ensembl"/>
        </authorList>
    </citation>
    <scope>IDENTIFICATION</scope>
</reference>
<dbReference type="Ensembl" id="ENSPNAT00000012134.2">
    <property type="protein sequence ID" value="ENSPNAP00000023650.1"/>
    <property type="gene ID" value="ENSPNAG00000000742.2"/>
</dbReference>
<protein>
    <submittedName>
        <fullName evidence="1">Uncharacterized protein</fullName>
    </submittedName>
</protein>
<name>A0A3B4DJK4_PYGNA</name>
<organism evidence="1 2">
    <name type="scientific">Pygocentrus nattereri</name>
    <name type="common">Red-bellied piranha</name>
    <dbReference type="NCBI Taxonomy" id="42514"/>
    <lineage>
        <taxon>Eukaryota</taxon>
        <taxon>Metazoa</taxon>
        <taxon>Chordata</taxon>
        <taxon>Craniata</taxon>
        <taxon>Vertebrata</taxon>
        <taxon>Euteleostomi</taxon>
        <taxon>Actinopterygii</taxon>
        <taxon>Neopterygii</taxon>
        <taxon>Teleostei</taxon>
        <taxon>Ostariophysi</taxon>
        <taxon>Characiformes</taxon>
        <taxon>Characoidei</taxon>
        <taxon>Pygocentrus</taxon>
    </lineage>
</organism>
<dbReference type="Proteomes" id="UP001501920">
    <property type="component" value="Chromosome 13"/>
</dbReference>